<dbReference type="SUPFAM" id="SSF54637">
    <property type="entry name" value="Thioesterase/thiol ester dehydrase-isomerase"/>
    <property type="match status" value="1"/>
</dbReference>
<dbReference type="STRING" id="1307761.L21SP2_1840"/>
<dbReference type="EMBL" id="CP006939">
    <property type="protein sequence ID" value="AHC15215.1"/>
    <property type="molecule type" value="Genomic_DNA"/>
</dbReference>
<dbReference type="Pfam" id="PF13279">
    <property type="entry name" value="4HBT_2"/>
    <property type="match status" value="1"/>
</dbReference>
<keyword evidence="4" id="KW-1185">Reference proteome</keyword>
<reference evidence="3 4" key="1">
    <citation type="journal article" date="2015" name="Stand. Genomic Sci.">
        <title>Complete genome sequence and description of Salinispira pacifica gen. nov., sp. nov., a novel spirochaete isolated form a hypersaline microbial mat.</title>
        <authorList>
            <person name="Ben Hania W."/>
            <person name="Joseph M."/>
            <person name="Schumann P."/>
            <person name="Bunk B."/>
            <person name="Fiebig A."/>
            <person name="Sproer C."/>
            <person name="Klenk H.P."/>
            <person name="Fardeau M.L."/>
            <person name="Spring S."/>
        </authorList>
    </citation>
    <scope>NUCLEOTIDE SEQUENCE [LARGE SCALE GENOMIC DNA]</scope>
    <source>
        <strain evidence="3 4">L21-RPul-D2</strain>
    </source>
</reference>
<dbReference type="InterPro" id="IPR006684">
    <property type="entry name" value="YbgC/YbaW"/>
</dbReference>
<evidence type="ECO:0000313" key="4">
    <source>
        <dbReference type="Proteomes" id="UP000018680"/>
    </source>
</evidence>
<dbReference type="eggNOG" id="COG0824">
    <property type="taxonomic scope" value="Bacteria"/>
</dbReference>
<dbReference type="Gene3D" id="3.10.129.10">
    <property type="entry name" value="Hotdog Thioesterase"/>
    <property type="match status" value="1"/>
</dbReference>
<dbReference type="Proteomes" id="UP000018680">
    <property type="component" value="Chromosome"/>
</dbReference>
<organism evidence="3 4">
    <name type="scientific">Salinispira pacifica</name>
    <dbReference type="NCBI Taxonomy" id="1307761"/>
    <lineage>
        <taxon>Bacteria</taxon>
        <taxon>Pseudomonadati</taxon>
        <taxon>Spirochaetota</taxon>
        <taxon>Spirochaetia</taxon>
        <taxon>Spirochaetales</taxon>
        <taxon>Spirochaetaceae</taxon>
        <taxon>Salinispira</taxon>
    </lineage>
</organism>
<dbReference type="AlphaFoldDB" id="V5WHW9"/>
<evidence type="ECO:0000256" key="2">
    <source>
        <dbReference type="ARBA" id="ARBA00022801"/>
    </source>
</evidence>
<sequence>MNVEEIENYRHSRIMEVRFIDLDALAHVNNAKYLNYLEEARLAYARDVLGWDGDIRHLGLVVAGVEIQYKLPILLNEKVEIRTRVSRLGGRSFEMEYLILKINGENSELAARAKTVQVSVNEETGKSTRLPEEWRQIIQTYEPGEIQGA</sequence>
<keyword evidence="2" id="KW-0378">Hydrolase</keyword>
<evidence type="ECO:0000256" key="1">
    <source>
        <dbReference type="ARBA" id="ARBA00005953"/>
    </source>
</evidence>
<dbReference type="InterPro" id="IPR029069">
    <property type="entry name" value="HotDog_dom_sf"/>
</dbReference>
<protein>
    <submittedName>
        <fullName evidence="3">Thioesterase superfamily</fullName>
    </submittedName>
</protein>
<gene>
    <name evidence="3" type="ORF">L21SP2_1840</name>
</gene>
<name>V5WHW9_9SPIO</name>
<dbReference type="PANTHER" id="PTHR31793:SF27">
    <property type="entry name" value="NOVEL THIOESTERASE SUPERFAMILY DOMAIN AND SAPOSIN A-TYPE DOMAIN CONTAINING PROTEIN (0610012H03RIK)"/>
    <property type="match status" value="1"/>
</dbReference>
<dbReference type="RefSeq" id="WP_024268133.1">
    <property type="nucleotide sequence ID" value="NC_023035.1"/>
</dbReference>
<dbReference type="KEGG" id="slr:L21SP2_1840"/>
<dbReference type="HOGENOM" id="CLU_101141_2_2_12"/>
<comment type="similarity">
    <text evidence="1">Belongs to the 4-hydroxybenzoyl-CoA thioesterase family.</text>
</comment>
<accession>V5WHW9</accession>
<dbReference type="GO" id="GO:0047617">
    <property type="term" value="F:fatty acyl-CoA hydrolase activity"/>
    <property type="evidence" value="ECO:0007669"/>
    <property type="project" value="TreeGrafter"/>
</dbReference>
<evidence type="ECO:0000313" key="3">
    <source>
        <dbReference type="EMBL" id="AHC15215.1"/>
    </source>
</evidence>
<dbReference type="PIRSF" id="PIRSF003230">
    <property type="entry name" value="YbgC"/>
    <property type="match status" value="1"/>
</dbReference>
<proteinExistence type="inferred from homology"/>
<dbReference type="InterPro" id="IPR050563">
    <property type="entry name" value="4-hydroxybenzoyl-CoA_TE"/>
</dbReference>
<dbReference type="CDD" id="cd00586">
    <property type="entry name" value="4HBT"/>
    <property type="match status" value="1"/>
</dbReference>
<dbReference type="PANTHER" id="PTHR31793">
    <property type="entry name" value="4-HYDROXYBENZOYL-COA THIOESTERASE FAMILY MEMBER"/>
    <property type="match status" value="1"/>
</dbReference>